<gene>
    <name evidence="2" type="ORF">CTRI78_v011784</name>
</gene>
<dbReference type="EMBL" id="RYZW01000554">
    <property type="protein sequence ID" value="TDZ32177.1"/>
    <property type="molecule type" value="Genomic_DNA"/>
</dbReference>
<proteinExistence type="predicted"/>
<dbReference type="Proteomes" id="UP000295703">
    <property type="component" value="Unassembled WGS sequence"/>
</dbReference>
<protein>
    <submittedName>
        <fullName evidence="2">Uncharacterized protein</fullName>
    </submittedName>
</protein>
<feature type="chain" id="PRO_5020569482" evidence="1">
    <location>
        <begin position="26"/>
        <end position="176"/>
    </location>
</feature>
<sequence>MPFPSILARVTSLLAVLWLATLCAARIDEPYFDVGPGPYREIRKEVEGIHRRNVEERAANKGKQGNLGNSTILEKFRINPETGEKQKCGGVYLCDQERFRGNCYWGCYPEFEQIYPHGWWVVRIVSFGPDPGVKGYLSGGECTIVGPYDKVGYPGKTLDPALRERIGCFYVAYHSI</sequence>
<dbReference type="AlphaFoldDB" id="A0A4R8Q1J7"/>
<organism evidence="2 3">
    <name type="scientific">Colletotrichum trifolii</name>
    <dbReference type="NCBI Taxonomy" id="5466"/>
    <lineage>
        <taxon>Eukaryota</taxon>
        <taxon>Fungi</taxon>
        <taxon>Dikarya</taxon>
        <taxon>Ascomycota</taxon>
        <taxon>Pezizomycotina</taxon>
        <taxon>Sordariomycetes</taxon>
        <taxon>Hypocreomycetidae</taxon>
        <taxon>Glomerellales</taxon>
        <taxon>Glomerellaceae</taxon>
        <taxon>Colletotrichum</taxon>
        <taxon>Colletotrichum orbiculare species complex</taxon>
    </lineage>
</organism>
<evidence type="ECO:0000313" key="3">
    <source>
        <dbReference type="Proteomes" id="UP000295703"/>
    </source>
</evidence>
<evidence type="ECO:0000313" key="2">
    <source>
        <dbReference type="EMBL" id="TDZ32177.1"/>
    </source>
</evidence>
<feature type="signal peptide" evidence="1">
    <location>
        <begin position="1"/>
        <end position="25"/>
    </location>
</feature>
<keyword evidence="3" id="KW-1185">Reference proteome</keyword>
<accession>A0A4R8Q1J7</accession>
<name>A0A4R8Q1J7_COLTR</name>
<evidence type="ECO:0000256" key="1">
    <source>
        <dbReference type="SAM" id="SignalP"/>
    </source>
</evidence>
<comment type="caution">
    <text evidence="2">The sequence shown here is derived from an EMBL/GenBank/DDBJ whole genome shotgun (WGS) entry which is preliminary data.</text>
</comment>
<reference evidence="2 3" key="1">
    <citation type="submission" date="2018-12" db="EMBL/GenBank/DDBJ databases">
        <title>Genome sequence and assembly of Colletotrichum trifolii.</title>
        <authorList>
            <person name="Gan P."/>
            <person name="Shirasu K."/>
        </authorList>
    </citation>
    <scope>NUCLEOTIDE SEQUENCE [LARGE SCALE GENOMIC DNA]</scope>
    <source>
        <strain evidence="2 3">543-2</strain>
    </source>
</reference>
<keyword evidence="1" id="KW-0732">Signal</keyword>